<evidence type="ECO:0000256" key="1">
    <source>
        <dbReference type="SAM" id="MobiDB-lite"/>
    </source>
</evidence>
<feature type="compositionally biased region" description="Low complexity" evidence="1">
    <location>
        <begin position="1"/>
        <end position="16"/>
    </location>
</feature>
<dbReference type="AlphaFoldDB" id="A0A0B2A9I4"/>
<organism evidence="2 3">
    <name type="scientific">Microbacterium mangrovi</name>
    <dbReference type="NCBI Taxonomy" id="1348253"/>
    <lineage>
        <taxon>Bacteria</taxon>
        <taxon>Bacillati</taxon>
        <taxon>Actinomycetota</taxon>
        <taxon>Actinomycetes</taxon>
        <taxon>Micrococcales</taxon>
        <taxon>Microbacteriaceae</taxon>
        <taxon>Microbacterium</taxon>
    </lineage>
</organism>
<sequence length="219" mass="22989">MARAAAGPAAPRVSAPDLPDDLDEVSFQGPGAEISQAQIGRLDEEQDASRTLLTECVLDATGVDRLDLTLARLADVELAGLRAAEVVATRGTWRNVRSVGGRVGALDFGRAELASVELRGIRVDYLTLAGATAADVVFVDCAIGTLDLPGATLSRVRFEGCRADEVDTRDLRAEHLDLRGLDALSFTSPAGLRGATLATRQVELLAADLAVALGIDVRD</sequence>
<evidence type="ECO:0008006" key="4">
    <source>
        <dbReference type="Google" id="ProtNLM"/>
    </source>
</evidence>
<proteinExistence type="predicted"/>
<evidence type="ECO:0000313" key="2">
    <source>
        <dbReference type="EMBL" id="KHK98261.1"/>
    </source>
</evidence>
<gene>
    <name evidence="2" type="ORF">LK09_04265</name>
</gene>
<dbReference type="STRING" id="1348253.LK09_04265"/>
<dbReference type="Proteomes" id="UP000031030">
    <property type="component" value="Unassembled WGS sequence"/>
</dbReference>
<dbReference type="SUPFAM" id="SSF141571">
    <property type="entry name" value="Pentapeptide repeat-like"/>
    <property type="match status" value="1"/>
</dbReference>
<dbReference type="RefSeq" id="WP_039396466.1">
    <property type="nucleotide sequence ID" value="NZ_JTDK01000006.1"/>
</dbReference>
<feature type="region of interest" description="Disordered" evidence="1">
    <location>
        <begin position="1"/>
        <end position="27"/>
    </location>
</feature>
<protein>
    <recommendedName>
        <fullName evidence="4">Pentapeptide repeat-containing protein</fullName>
    </recommendedName>
</protein>
<name>A0A0B2A9I4_9MICO</name>
<dbReference type="Gene3D" id="2.160.20.80">
    <property type="entry name" value="E3 ubiquitin-protein ligase SopA"/>
    <property type="match status" value="1"/>
</dbReference>
<evidence type="ECO:0000313" key="3">
    <source>
        <dbReference type="Proteomes" id="UP000031030"/>
    </source>
</evidence>
<dbReference type="OrthoDB" id="2579959at2"/>
<accession>A0A0B2A9I4</accession>
<keyword evidence="3" id="KW-1185">Reference proteome</keyword>
<reference evidence="2 3" key="1">
    <citation type="submission" date="2014-11" db="EMBL/GenBank/DDBJ databases">
        <title>Genome sequence of Microbacterium mangrovi MUSC 115(T).</title>
        <authorList>
            <person name="Lee L.-H."/>
        </authorList>
    </citation>
    <scope>NUCLEOTIDE SEQUENCE [LARGE SCALE GENOMIC DNA]</scope>
    <source>
        <strain evidence="2 3">MUSC 115</strain>
    </source>
</reference>
<comment type="caution">
    <text evidence="2">The sequence shown here is derived from an EMBL/GenBank/DDBJ whole genome shotgun (WGS) entry which is preliminary data.</text>
</comment>
<dbReference type="EMBL" id="JTDK01000006">
    <property type="protein sequence ID" value="KHK98261.1"/>
    <property type="molecule type" value="Genomic_DNA"/>
</dbReference>